<dbReference type="SUPFAM" id="SSF54719">
    <property type="entry name" value="Fe,Mn superoxide dismutase (SOD), C-terminal domain"/>
    <property type="match status" value="1"/>
</dbReference>
<evidence type="ECO:0000256" key="4">
    <source>
        <dbReference type="ARBA" id="ARBA00023002"/>
    </source>
</evidence>
<evidence type="ECO:0000313" key="11">
    <source>
        <dbReference type="EMBL" id="KAK5111006.1"/>
    </source>
</evidence>
<dbReference type="Pfam" id="PF02777">
    <property type="entry name" value="Sod_Fe_C"/>
    <property type="match status" value="1"/>
</dbReference>
<dbReference type="PIRSF" id="PIRSF000349">
    <property type="entry name" value="SODismutase"/>
    <property type="match status" value="1"/>
</dbReference>
<feature type="binding site" evidence="7">
    <location>
        <position position="28"/>
    </location>
    <ligand>
        <name>Mn(2+)</name>
        <dbReference type="ChEBI" id="CHEBI:29035"/>
    </ligand>
</feature>
<dbReference type="InterPro" id="IPR019833">
    <property type="entry name" value="Mn/Fe_SOD_BS"/>
</dbReference>
<keyword evidence="3 7" id="KW-0479">Metal-binding</keyword>
<evidence type="ECO:0000256" key="2">
    <source>
        <dbReference type="ARBA" id="ARBA00012682"/>
    </source>
</evidence>
<evidence type="ECO:0000313" key="12">
    <source>
        <dbReference type="Proteomes" id="UP001310890"/>
    </source>
</evidence>
<comment type="function">
    <text evidence="8">Destroys radicals which are normally produced within the cells and which are toxic to biological systems.</text>
</comment>
<gene>
    <name evidence="11" type="ORF">LTR62_005381</name>
</gene>
<evidence type="ECO:0000259" key="9">
    <source>
        <dbReference type="Pfam" id="PF00081"/>
    </source>
</evidence>
<evidence type="ECO:0000256" key="3">
    <source>
        <dbReference type="ARBA" id="ARBA00022723"/>
    </source>
</evidence>
<evidence type="ECO:0000256" key="5">
    <source>
        <dbReference type="ARBA" id="ARBA00037226"/>
    </source>
</evidence>
<evidence type="ECO:0000256" key="7">
    <source>
        <dbReference type="PIRSR" id="PIRSR000349-1"/>
    </source>
</evidence>
<dbReference type="InterPro" id="IPR036314">
    <property type="entry name" value="SOD_C_sf"/>
</dbReference>
<dbReference type="PRINTS" id="PR01703">
    <property type="entry name" value="MNSODISMTASE"/>
</dbReference>
<feature type="binding site" evidence="7">
    <location>
        <position position="179"/>
    </location>
    <ligand>
        <name>Mn(2+)</name>
        <dbReference type="ChEBI" id="CHEBI:29035"/>
    </ligand>
</feature>
<feature type="binding site" evidence="7">
    <location>
        <position position="175"/>
    </location>
    <ligand>
        <name>Mn(2+)</name>
        <dbReference type="ChEBI" id="CHEBI:29035"/>
    </ligand>
</feature>
<organism evidence="11 12">
    <name type="scientific">Meristemomyces frigidus</name>
    <dbReference type="NCBI Taxonomy" id="1508187"/>
    <lineage>
        <taxon>Eukaryota</taxon>
        <taxon>Fungi</taxon>
        <taxon>Dikarya</taxon>
        <taxon>Ascomycota</taxon>
        <taxon>Pezizomycotina</taxon>
        <taxon>Dothideomycetes</taxon>
        <taxon>Dothideomycetidae</taxon>
        <taxon>Mycosphaerellales</taxon>
        <taxon>Teratosphaeriaceae</taxon>
        <taxon>Meristemomyces</taxon>
    </lineage>
</organism>
<dbReference type="GO" id="GO:0005737">
    <property type="term" value="C:cytoplasm"/>
    <property type="evidence" value="ECO:0007669"/>
    <property type="project" value="TreeGrafter"/>
</dbReference>
<dbReference type="PANTHER" id="PTHR43595">
    <property type="entry name" value="37S RIBOSOMAL PROTEIN S26, MITOCHONDRIAL"/>
    <property type="match status" value="1"/>
</dbReference>
<accession>A0AAN7TPR0</accession>
<dbReference type="FunFam" id="1.10.287.990:FF:000001">
    <property type="entry name" value="Superoxide dismutase"/>
    <property type="match status" value="1"/>
</dbReference>
<comment type="caution">
    <text evidence="11">The sequence shown here is derived from an EMBL/GenBank/DDBJ whole genome shotgun (WGS) entry which is preliminary data.</text>
</comment>
<name>A0AAN7TPR0_9PEZI</name>
<dbReference type="InterPro" id="IPR001189">
    <property type="entry name" value="Mn/Fe_SOD"/>
</dbReference>
<evidence type="ECO:0000259" key="10">
    <source>
        <dbReference type="Pfam" id="PF02777"/>
    </source>
</evidence>
<comment type="similarity">
    <text evidence="1 8">Belongs to the iron/manganese superoxide dismutase family.</text>
</comment>
<evidence type="ECO:0000256" key="8">
    <source>
        <dbReference type="RuleBase" id="RU000414"/>
    </source>
</evidence>
<dbReference type="SUPFAM" id="SSF46609">
    <property type="entry name" value="Fe,Mn superoxide dismutase (SOD), N-terminal domain"/>
    <property type="match status" value="1"/>
</dbReference>
<proteinExistence type="inferred from homology"/>
<evidence type="ECO:0000256" key="1">
    <source>
        <dbReference type="ARBA" id="ARBA00008714"/>
    </source>
</evidence>
<comment type="catalytic activity">
    <reaction evidence="6 8">
        <text>2 superoxide + 2 H(+) = H2O2 + O2</text>
        <dbReference type="Rhea" id="RHEA:20696"/>
        <dbReference type="ChEBI" id="CHEBI:15378"/>
        <dbReference type="ChEBI" id="CHEBI:15379"/>
        <dbReference type="ChEBI" id="CHEBI:16240"/>
        <dbReference type="ChEBI" id="CHEBI:18421"/>
        <dbReference type="EC" id="1.15.1.1"/>
    </reaction>
</comment>
<dbReference type="InterPro" id="IPR036324">
    <property type="entry name" value="Mn/Fe_SOD_N_sf"/>
</dbReference>
<dbReference type="EMBL" id="JAVRRL010000043">
    <property type="protein sequence ID" value="KAK5111006.1"/>
    <property type="molecule type" value="Genomic_DNA"/>
</dbReference>
<sequence>MPPFTLPPLPYPYDALEPHFDAETMRIHHTKHHQTYITNLNTLLSTTPTLSNLPIAEILTHHLSTLASEQQRGIRNHGGGHANHSFFWLNLASPNSTTLSSHPGLQTAIESTFGSTQHFQTEFETAATKVFGSGWAWLVLQPGGNLAVVTTANQDSPLMGKEVAGVQGRPILGLDVWEHAYYLRYRNVRPDYIKA</sequence>
<feature type="domain" description="Manganese/iron superoxide dismutase C-terminal" evidence="10">
    <location>
        <begin position="104"/>
        <end position="195"/>
    </location>
</feature>
<dbReference type="Gene3D" id="1.10.287.990">
    <property type="entry name" value="Fe,Mn superoxide dismutase (SOD) domain"/>
    <property type="match status" value="1"/>
</dbReference>
<dbReference type="InterPro" id="IPR019832">
    <property type="entry name" value="Mn/Fe_SOD_C"/>
</dbReference>
<dbReference type="Gene3D" id="3.55.40.20">
    <property type="entry name" value="Iron/manganese superoxide dismutase, C-terminal domain"/>
    <property type="match status" value="1"/>
</dbReference>
<feature type="domain" description="Manganese/iron superoxide dismutase N-terminal" evidence="9">
    <location>
        <begin position="4"/>
        <end position="91"/>
    </location>
</feature>
<comment type="function">
    <text evidence="5">Component of the mitochondrial ribosome (mitoribosome), a dedicated translation machinery responsible for the synthesis of mitochondrial genome-encoded proteins, including at least some of the essential transmembrane subunits of the mitochondrial respiratory chain. The mitoribosomes are attached to the mitochondrial inner membrane and translation products are cotranslationally integrated into the membrane.</text>
</comment>
<keyword evidence="4 8" id="KW-0560">Oxidoreductase</keyword>
<dbReference type="PROSITE" id="PS00088">
    <property type="entry name" value="SOD_MN"/>
    <property type="match status" value="1"/>
</dbReference>
<protein>
    <recommendedName>
        <fullName evidence="2 8">Superoxide dismutase</fullName>
        <ecNumber evidence="2 8">1.15.1.1</ecNumber>
    </recommendedName>
</protein>
<dbReference type="Pfam" id="PF00081">
    <property type="entry name" value="Sod_Fe_N"/>
    <property type="match status" value="1"/>
</dbReference>
<dbReference type="AlphaFoldDB" id="A0AAN7TPR0"/>
<dbReference type="Proteomes" id="UP001310890">
    <property type="component" value="Unassembled WGS sequence"/>
</dbReference>
<dbReference type="GO" id="GO:0004784">
    <property type="term" value="F:superoxide dismutase activity"/>
    <property type="evidence" value="ECO:0007669"/>
    <property type="project" value="UniProtKB-EC"/>
</dbReference>
<feature type="binding site" evidence="7">
    <location>
        <position position="84"/>
    </location>
    <ligand>
        <name>Mn(2+)</name>
        <dbReference type="ChEBI" id="CHEBI:29035"/>
    </ligand>
</feature>
<evidence type="ECO:0000256" key="6">
    <source>
        <dbReference type="ARBA" id="ARBA00049204"/>
    </source>
</evidence>
<dbReference type="InterPro" id="IPR019831">
    <property type="entry name" value="Mn/Fe_SOD_N"/>
</dbReference>
<reference evidence="11" key="1">
    <citation type="submission" date="2023-08" db="EMBL/GenBank/DDBJ databases">
        <title>Black Yeasts Isolated from many extreme environments.</title>
        <authorList>
            <person name="Coleine C."/>
            <person name="Stajich J.E."/>
            <person name="Selbmann L."/>
        </authorList>
    </citation>
    <scope>NUCLEOTIDE SEQUENCE</scope>
    <source>
        <strain evidence="11">CCFEE 5401</strain>
    </source>
</reference>
<dbReference type="PANTHER" id="PTHR43595:SF2">
    <property type="entry name" value="SMALL RIBOSOMAL SUBUNIT PROTEIN MS42"/>
    <property type="match status" value="1"/>
</dbReference>
<dbReference type="EC" id="1.15.1.1" evidence="2 8"/>
<dbReference type="GO" id="GO:0046872">
    <property type="term" value="F:metal ion binding"/>
    <property type="evidence" value="ECO:0007669"/>
    <property type="project" value="UniProtKB-KW"/>
</dbReference>